<keyword evidence="1" id="KW-0805">Transcription regulation</keyword>
<dbReference type="GO" id="GO:0003700">
    <property type="term" value="F:DNA-binding transcription factor activity"/>
    <property type="evidence" value="ECO:0007669"/>
    <property type="project" value="TreeGrafter"/>
</dbReference>
<keyword evidence="4" id="KW-0175">Coiled coil</keyword>
<dbReference type="SMART" id="SM00430">
    <property type="entry name" value="HOLI"/>
    <property type="match status" value="1"/>
</dbReference>
<accession>A0A1I7SZN3</accession>
<organism evidence="6 7">
    <name type="scientific">Caenorhabditis tropicalis</name>
    <dbReference type="NCBI Taxonomy" id="1561998"/>
    <lineage>
        <taxon>Eukaryota</taxon>
        <taxon>Metazoa</taxon>
        <taxon>Ecdysozoa</taxon>
        <taxon>Nematoda</taxon>
        <taxon>Chromadorea</taxon>
        <taxon>Rhabditida</taxon>
        <taxon>Rhabditina</taxon>
        <taxon>Rhabditomorpha</taxon>
        <taxon>Rhabditoidea</taxon>
        <taxon>Rhabditidae</taxon>
        <taxon>Peloderinae</taxon>
        <taxon>Caenorhabditis</taxon>
    </lineage>
</organism>
<dbReference type="PANTHER" id="PTHR46011:SF7">
    <property type="entry name" value="NUCLEAR HORMONE RECEPTOR FAMILY-RELATED"/>
    <property type="match status" value="1"/>
</dbReference>
<dbReference type="Gene3D" id="1.10.565.10">
    <property type="entry name" value="Retinoid X Receptor"/>
    <property type="match status" value="1"/>
</dbReference>
<dbReference type="AlphaFoldDB" id="A0A1I7SZN3"/>
<dbReference type="PANTHER" id="PTHR46011">
    <property type="entry name" value="NUCLEAR HORMONE RECEPTOR FAMILY MEMBER NHR-86-RELATED"/>
    <property type="match status" value="1"/>
</dbReference>
<dbReference type="STRING" id="1561998.A0A1I7SZN3"/>
<name>A0A1I7SZN3_9PELO</name>
<keyword evidence="3" id="KW-0675">Receptor</keyword>
<protein>
    <submittedName>
        <fullName evidence="7">NR LBD domain-containing protein</fullName>
    </submittedName>
</protein>
<dbReference type="Pfam" id="PF00104">
    <property type="entry name" value="Hormone_recep"/>
    <property type="match status" value="1"/>
</dbReference>
<feature type="domain" description="NR LBD" evidence="5">
    <location>
        <begin position="18"/>
        <end position="273"/>
    </location>
</feature>
<reference evidence="7" key="1">
    <citation type="submission" date="2016-11" db="UniProtKB">
        <authorList>
            <consortium name="WormBaseParasite"/>
        </authorList>
    </citation>
    <scope>IDENTIFICATION</scope>
</reference>
<keyword evidence="2" id="KW-0804">Transcription</keyword>
<keyword evidence="6" id="KW-1185">Reference proteome</keyword>
<dbReference type="GO" id="GO:0006357">
    <property type="term" value="P:regulation of transcription by RNA polymerase II"/>
    <property type="evidence" value="ECO:0007669"/>
    <property type="project" value="TreeGrafter"/>
</dbReference>
<evidence type="ECO:0000256" key="1">
    <source>
        <dbReference type="ARBA" id="ARBA00023015"/>
    </source>
</evidence>
<feature type="coiled-coil region" evidence="4">
    <location>
        <begin position="23"/>
        <end position="53"/>
    </location>
</feature>
<evidence type="ECO:0000313" key="6">
    <source>
        <dbReference type="Proteomes" id="UP000095282"/>
    </source>
</evidence>
<proteinExistence type="predicted"/>
<dbReference type="InterPro" id="IPR035500">
    <property type="entry name" value="NHR-like_dom_sf"/>
</dbReference>
<sequence>MNPSFACLNEESVGDQYKGMPILEKMKMSYEKLEELRKELHRSNEDNISEERIPRSLKFQECLNQLSKETQLLADWIECCFDEFHTLAVDQKSLLFSNFLPVFIIFERTFMTSKFGKKNQLLLSSGDFVEIDKLEKFFTDEEKGICGKQMAELFQSSVKLYDTLYNLLSTENLDLFEFFTLTVLLLWDHGLVGQSEECMSSSKRMKSVIAKEYTHYQKYFKNKDNPTTEIAVKVPILTCLQRVSNRLRGDMSVSHVFDYFTMPENAISTFVGRYS</sequence>
<evidence type="ECO:0000259" key="5">
    <source>
        <dbReference type="PROSITE" id="PS51843"/>
    </source>
</evidence>
<dbReference type="SUPFAM" id="SSF48508">
    <property type="entry name" value="Nuclear receptor ligand-binding domain"/>
    <property type="match status" value="1"/>
</dbReference>
<dbReference type="GO" id="GO:0005634">
    <property type="term" value="C:nucleus"/>
    <property type="evidence" value="ECO:0007669"/>
    <property type="project" value="TreeGrafter"/>
</dbReference>
<evidence type="ECO:0000256" key="2">
    <source>
        <dbReference type="ARBA" id="ARBA00023163"/>
    </source>
</evidence>
<dbReference type="Proteomes" id="UP000095282">
    <property type="component" value="Unplaced"/>
</dbReference>
<dbReference type="eggNOG" id="KOG3575">
    <property type="taxonomic scope" value="Eukaryota"/>
</dbReference>
<dbReference type="InterPro" id="IPR000536">
    <property type="entry name" value="Nucl_hrmn_rcpt_lig-bd"/>
</dbReference>
<evidence type="ECO:0000313" key="7">
    <source>
        <dbReference type="WBParaSite" id="Csp11.Scaffold410.g1036.t2"/>
    </source>
</evidence>
<dbReference type="WBParaSite" id="Csp11.Scaffold410.g1036.t2">
    <property type="protein sequence ID" value="Csp11.Scaffold410.g1036.t2"/>
    <property type="gene ID" value="Csp11.Scaffold410.g1036"/>
</dbReference>
<evidence type="ECO:0000256" key="3">
    <source>
        <dbReference type="ARBA" id="ARBA00023170"/>
    </source>
</evidence>
<evidence type="ECO:0000256" key="4">
    <source>
        <dbReference type="SAM" id="Coils"/>
    </source>
</evidence>
<dbReference type="PROSITE" id="PS51843">
    <property type="entry name" value="NR_LBD"/>
    <property type="match status" value="1"/>
</dbReference>